<evidence type="ECO:0000256" key="3">
    <source>
        <dbReference type="ARBA" id="ARBA00022692"/>
    </source>
</evidence>
<feature type="transmembrane region" description="Helical" evidence="6">
    <location>
        <begin position="167"/>
        <end position="186"/>
    </location>
</feature>
<proteinExistence type="predicted"/>
<dbReference type="OrthoDB" id="5086884at2759"/>
<feature type="transmembrane region" description="Helical" evidence="6">
    <location>
        <begin position="75"/>
        <end position="95"/>
    </location>
</feature>
<feature type="transmembrane region" description="Helical" evidence="6">
    <location>
        <begin position="335"/>
        <end position="355"/>
    </location>
</feature>
<evidence type="ECO:0000313" key="9">
    <source>
        <dbReference type="Proteomes" id="UP000077051"/>
    </source>
</evidence>
<feature type="transmembrane region" description="Helical" evidence="6">
    <location>
        <begin position="16"/>
        <end position="44"/>
    </location>
</feature>
<evidence type="ECO:0000256" key="5">
    <source>
        <dbReference type="ARBA" id="ARBA00023136"/>
    </source>
</evidence>
<keyword evidence="9" id="KW-1185">Reference proteome</keyword>
<feature type="transmembrane region" description="Helical" evidence="6">
    <location>
        <begin position="307"/>
        <end position="328"/>
    </location>
</feature>
<accession>A0A168KPQ8</accession>
<dbReference type="SUPFAM" id="SSF103473">
    <property type="entry name" value="MFS general substrate transporter"/>
    <property type="match status" value="1"/>
</dbReference>
<dbReference type="InterPro" id="IPR020846">
    <property type="entry name" value="MFS_dom"/>
</dbReference>
<dbReference type="EMBL" id="AMYB01000005">
    <property type="protein sequence ID" value="OAD02628.1"/>
    <property type="molecule type" value="Genomic_DNA"/>
</dbReference>
<dbReference type="PROSITE" id="PS50850">
    <property type="entry name" value="MFS"/>
    <property type="match status" value="1"/>
</dbReference>
<feature type="transmembrane region" description="Helical" evidence="6">
    <location>
        <begin position="361"/>
        <end position="384"/>
    </location>
</feature>
<evidence type="ECO:0000313" key="8">
    <source>
        <dbReference type="EMBL" id="OAD02628.1"/>
    </source>
</evidence>
<gene>
    <name evidence="8" type="ORF">MUCCIDRAFT_164550</name>
</gene>
<keyword evidence="3 6" id="KW-0812">Transmembrane</keyword>
<dbReference type="InterPro" id="IPR050930">
    <property type="entry name" value="MFS_Vesicular_Transporter"/>
</dbReference>
<keyword evidence="2" id="KW-0813">Transport</keyword>
<dbReference type="InterPro" id="IPR036259">
    <property type="entry name" value="MFS_trans_sf"/>
</dbReference>
<dbReference type="STRING" id="747725.A0A168KPQ8"/>
<feature type="transmembrane region" description="Helical" evidence="6">
    <location>
        <begin position="434"/>
        <end position="455"/>
    </location>
</feature>
<dbReference type="Gene3D" id="1.20.1250.20">
    <property type="entry name" value="MFS general substrate transporter like domains"/>
    <property type="match status" value="2"/>
</dbReference>
<evidence type="ECO:0000256" key="1">
    <source>
        <dbReference type="ARBA" id="ARBA00004141"/>
    </source>
</evidence>
<evidence type="ECO:0000256" key="2">
    <source>
        <dbReference type="ARBA" id="ARBA00022448"/>
    </source>
</evidence>
<feature type="transmembrane region" description="Helical" evidence="6">
    <location>
        <begin position="405"/>
        <end position="428"/>
    </location>
</feature>
<dbReference type="GO" id="GO:0016020">
    <property type="term" value="C:membrane"/>
    <property type="evidence" value="ECO:0007669"/>
    <property type="project" value="UniProtKB-SubCell"/>
</dbReference>
<keyword evidence="5 6" id="KW-0472">Membrane</keyword>
<organism evidence="8 9">
    <name type="scientific">Mucor lusitanicus CBS 277.49</name>
    <dbReference type="NCBI Taxonomy" id="747725"/>
    <lineage>
        <taxon>Eukaryota</taxon>
        <taxon>Fungi</taxon>
        <taxon>Fungi incertae sedis</taxon>
        <taxon>Mucoromycota</taxon>
        <taxon>Mucoromycotina</taxon>
        <taxon>Mucoromycetes</taxon>
        <taxon>Mucorales</taxon>
        <taxon>Mucorineae</taxon>
        <taxon>Mucoraceae</taxon>
        <taxon>Mucor</taxon>
    </lineage>
</organism>
<evidence type="ECO:0000256" key="6">
    <source>
        <dbReference type="SAM" id="Phobius"/>
    </source>
</evidence>
<evidence type="ECO:0000259" key="7">
    <source>
        <dbReference type="PROSITE" id="PS50850"/>
    </source>
</evidence>
<feature type="transmembrane region" description="Helical" evidence="6">
    <location>
        <begin position="133"/>
        <end position="155"/>
    </location>
</feature>
<dbReference type="VEuPathDB" id="FungiDB:MUCCIDRAFT_164550"/>
<dbReference type="CDD" id="cd17325">
    <property type="entry name" value="MFS_MdtG_SLC18_like"/>
    <property type="match status" value="1"/>
</dbReference>
<comment type="caution">
    <text evidence="8">The sequence shown here is derived from an EMBL/GenBank/DDBJ whole genome shotgun (WGS) entry which is preliminary data.</text>
</comment>
<protein>
    <recommendedName>
        <fullName evidence="7">Major facilitator superfamily (MFS) profile domain-containing protein</fullName>
    </recommendedName>
</protein>
<sequence>MVEKKPVFVRFRSSNLYVLVTVSLSLFTDMMVYSIIVPIMPFVIDALQNGKSPDSGPDPYHSEVSDGGSVSQDTGVLLALFAAGLLVGSPILGYLADRMKHRQWPMVAGIAGLLGATLLFLFANAYWELLLARFLQGFSDACVWTLGMCLIADTFALEELGTQMGRVLLFHSVGLVCGSPIGALYQSAGYKAPFILCICLAGIDFVLRVFLVERRNRPAEWFQKEPVVNAPTIVPSTLVNPMPEDDDSSSTKKKTKHKVTVLQLLSQHRLIASLLLAFANGCVYNVFEPTLTVRLSTEWGYNASQIGLVFLAQVIPTFVATPLAGVISDKYGPKVVCFTTLVVCAITMFLIGIPSNSTAGGIIPLIVIFAIQGFTAFAFITPVLPELAYVVDHLNPDDGDSGQGMSYALFNIAFGLGGLVGPLLGGFLYGRIGFFNMCVVMGAFLAACCPYVFFFTGEPGKFIVRPQDKKQALTAAMVQVEEEVAAEKQQLGVTTSTRAMGDADSDEIQEVETHIPPTKEKDIRFVE</sequence>
<feature type="transmembrane region" description="Helical" evidence="6">
    <location>
        <begin position="192"/>
        <end position="211"/>
    </location>
</feature>
<dbReference type="InterPro" id="IPR011701">
    <property type="entry name" value="MFS"/>
</dbReference>
<keyword evidence="4 6" id="KW-1133">Transmembrane helix</keyword>
<dbReference type="GO" id="GO:0022857">
    <property type="term" value="F:transmembrane transporter activity"/>
    <property type="evidence" value="ECO:0007669"/>
    <property type="project" value="InterPro"/>
</dbReference>
<feature type="transmembrane region" description="Helical" evidence="6">
    <location>
        <begin position="107"/>
        <end position="127"/>
    </location>
</feature>
<dbReference type="PANTHER" id="PTHR23506:SF23">
    <property type="entry name" value="GH10249P"/>
    <property type="match status" value="1"/>
</dbReference>
<dbReference type="Pfam" id="PF07690">
    <property type="entry name" value="MFS_1"/>
    <property type="match status" value="1"/>
</dbReference>
<comment type="subcellular location">
    <subcellularLocation>
        <location evidence="1">Membrane</location>
        <topology evidence="1">Multi-pass membrane protein</topology>
    </subcellularLocation>
</comment>
<dbReference type="AlphaFoldDB" id="A0A168KPQ8"/>
<dbReference type="Proteomes" id="UP000077051">
    <property type="component" value="Unassembled WGS sequence"/>
</dbReference>
<feature type="domain" description="Major facilitator superfamily (MFS) profile" evidence="7">
    <location>
        <begin position="18"/>
        <end position="460"/>
    </location>
</feature>
<evidence type="ECO:0000256" key="4">
    <source>
        <dbReference type="ARBA" id="ARBA00022989"/>
    </source>
</evidence>
<name>A0A168KPQ8_MUCCL</name>
<reference evidence="8 9" key="1">
    <citation type="submission" date="2015-06" db="EMBL/GenBank/DDBJ databases">
        <title>Expansion of signal transduction pathways in fungi by whole-genome duplication.</title>
        <authorList>
            <consortium name="DOE Joint Genome Institute"/>
            <person name="Corrochano L.M."/>
            <person name="Kuo A."/>
            <person name="Marcet-Houben M."/>
            <person name="Polaino S."/>
            <person name="Salamov A."/>
            <person name="Villalobos J.M."/>
            <person name="Alvarez M.I."/>
            <person name="Avalos J."/>
            <person name="Benito E.P."/>
            <person name="Benoit I."/>
            <person name="Burger G."/>
            <person name="Camino L.P."/>
            <person name="Canovas D."/>
            <person name="Cerda-Olmedo E."/>
            <person name="Cheng J.-F."/>
            <person name="Dominguez A."/>
            <person name="Elias M."/>
            <person name="Eslava A.P."/>
            <person name="Glaser F."/>
            <person name="Grimwood J."/>
            <person name="Gutierrez G."/>
            <person name="Heitman J."/>
            <person name="Henrissat B."/>
            <person name="Iturriaga E.A."/>
            <person name="Lang B.F."/>
            <person name="Lavin J.L."/>
            <person name="Lee S."/>
            <person name="Li W."/>
            <person name="Lindquist E."/>
            <person name="Lopez-Garcia S."/>
            <person name="Luque E.M."/>
            <person name="Marcos A.T."/>
            <person name="Martin J."/>
            <person name="Mccluskey K."/>
            <person name="Medina H.R."/>
            <person name="Miralles-Duran A."/>
            <person name="Miyazaki A."/>
            <person name="Munoz-Torres E."/>
            <person name="Oguiza J.A."/>
            <person name="Ohm R."/>
            <person name="Olmedo M."/>
            <person name="Orejas M."/>
            <person name="Ortiz-Castellanos L."/>
            <person name="Pisabarro A.G."/>
            <person name="Rodriguez-Romero J."/>
            <person name="Ruiz-Herrera J."/>
            <person name="Ruiz-Vazquez R."/>
            <person name="Sanz C."/>
            <person name="Schackwitz W."/>
            <person name="Schmutz J."/>
            <person name="Shahriari M."/>
            <person name="Shelest E."/>
            <person name="Silva-Franco F."/>
            <person name="Soanes D."/>
            <person name="Syed K."/>
            <person name="Tagua V.G."/>
            <person name="Talbot N.J."/>
            <person name="Thon M."/>
            <person name="De Vries R.P."/>
            <person name="Wiebenga A."/>
            <person name="Yadav J.S."/>
            <person name="Braun E.L."/>
            <person name="Baker S."/>
            <person name="Garre V."/>
            <person name="Horwitz B."/>
            <person name="Torres-Martinez S."/>
            <person name="Idnurm A."/>
            <person name="Herrera-Estrella A."/>
            <person name="Gabaldon T."/>
            <person name="Grigoriev I.V."/>
        </authorList>
    </citation>
    <scope>NUCLEOTIDE SEQUENCE [LARGE SCALE GENOMIC DNA]</scope>
    <source>
        <strain evidence="8 9">CBS 277.49</strain>
    </source>
</reference>
<dbReference type="PANTHER" id="PTHR23506">
    <property type="entry name" value="GH10249P"/>
    <property type="match status" value="1"/>
</dbReference>